<dbReference type="EMBL" id="JBCFQK010000003">
    <property type="protein sequence ID" value="MFA9193461.1"/>
    <property type="molecule type" value="Genomic_DNA"/>
</dbReference>
<organism evidence="1 2">
    <name type="scientific">Flavobacterium magnesitis</name>
    <dbReference type="NCBI Taxonomy" id="3138077"/>
    <lineage>
        <taxon>Bacteria</taxon>
        <taxon>Pseudomonadati</taxon>
        <taxon>Bacteroidota</taxon>
        <taxon>Flavobacteriia</taxon>
        <taxon>Flavobacteriales</taxon>
        <taxon>Flavobacteriaceae</taxon>
        <taxon>Flavobacterium</taxon>
    </lineage>
</organism>
<comment type="caution">
    <text evidence="1">The sequence shown here is derived from an EMBL/GenBank/DDBJ whole genome shotgun (WGS) entry which is preliminary data.</text>
</comment>
<gene>
    <name evidence="1" type="ORF">AAGV33_03515</name>
</gene>
<dbReference type="RefSeq" id="WP_373390566.1">
    <property type="nucleotide sequence ID" value="NZ_JBCFQK010000003.1"/>
</dbReference>
<keyword evidence="2" id="KW-1185">Reference proteome</keyword>
<name>A0ABV4TH80_9FLAO</name>
<evidence type="ECO:0000313" key="2">
    <source>
        <dbReference type="Proteomes" id="UP001574170"/>
    </source>
</evidence>
<protein>
    <submittedName>
        <fullName evidence="1">Uncharacterized protein</fullName>
    </submittedName>
</protein>
<sequence>MNNYLLDSGIFFKEVSRRIQLEMSDNEVIQLSFNLALGCERLLKGILYDINPTYILIEPDFKHSLKTLYSHKIISEAMASKELATKPNPDVISFNNSLLKAQHISNTVASHKNILFAISRARDIIAHCELNLLEKNKIKEVLQRDFYTMLKSFSDELDIKQSHFFDGSRIKLSRISGSLQTDLNKKMSLLFETHLATWQILKGRSGFVVEKDSITKEILKTENKESIDCPACESTAVIYLKPIIEFDQLKLEEEIIGFEVKKLKCQYCKLEIQDSSILDKLGISDKKVHKNKNCAYCGVEMAKDEACETCENCENSNWNAN</sequence>
<reference evidence="1 2" key="1">
    <citation type="submission" date="2024-04" db="EMBL/GenBank/DDBJ databases">
        <title>New Clade of Flavobacterium.</title>
        <authorList>
            <person name="Matos L."/>
            <person name="Proenca D.N."/>
            <person name="Fransisco R.M."/>
            <person name="Chung A.P."/>
            <person name="Maccario L."/>
            <person name="Sorensen S.J."/>
            <person name="Morais P.V."/>
        </authorList>
    </citation>
    <scope>NUCLEOTIDE SEQUENCE [LARGE SCALE GENOMIC DNA]</scope>
    <source>
        <strain evidence="1 2">FBOR7N2.3</strain>
    </source>
</reference>
<dbReference type="Proteomes" id="UP001574170">
    <property type="component" value="Unassembled WGS sequence"/>
</dbReference>
<accession>A0ABV4TH80</accession>
<proteinExistence type="predicted"/>
<evidence type="ECO:0000313" key="1">
    <source>
        <dbReference type="EMBL" id="MFA9193461.1"/>
    </source>
</evidence>